<dbReference type="EMBL" id="LAZR01014218">
    <property type="protein sequence ID" value="KKM18454.1"/>
    <property type="molecule type" value="Genomic_DNA"/>
</dbReference>
<name>A0A0F9IFF3_9ZZZZ</name>
<evidence type="ECO:0000313" key="1">
    <source>
        <dbReference type="EMBL" id="KKM18454.1"/>
    </source>
</evidence>
<comment type="caution">
    <text evidence="1">The sequence shown here is derived from an EMBL/GenBank/DDBJ whole genome shotgun (WGS) entry which is preliminary data.</text>
</comment>
<reference evidence="1" key="1">
    <citation type="journal article" date="2015" name="Nature">
        <title>Complex archaea that bridge the gap between prokaryotes and eukaryotes.</title>
        <authorList>
            <person name="Spang A."/>
            <person name="Saw J.H."/>
            <person name="Jorgensen S.L."/>
            <person name="Zaremba-Niedzwiedzka K."/>
            <person name="Martijn J."/>
            <person name="Lind A.E."/>
            <person name="van Eijk R."/>
            <person name="Schleper C."/>
            <person name="Guy L."/>
            <person name="Ettema T.J."/>
        </authorList>
    </citation>
    <scope>NUCLEOTIDE SEQUENCE</scope>
</reference>
<accession>A0A0F9IFF3</accession>
<gene>
    <name evidence="1" type="ORF">LCGC14_1665510</name>
</gene>
<dbReference type="AlphaFoldDB" id="A0A0F9IFF3"/>
<proteinExistence type="predicted"/>
<organism evidence="1">
    <name type="scientific">marine sediment metagenome</name>
    <dbReference type="NCBI Taxonomy" id="412755"/>
    <lineage>
        <taxon>unclassified sequences</taxon>
        <taxon>metagenomes</taxon>
        <taxon>ecological metagenomes</taxon>
    </lineage>
</organism>
<protein>
    <submittedName>
        <fullName evidence="1">Uncharacterized protein</fullName>
    </submittedName>
</protein>
<sequence>MSGLVGVKARRLRGVILKLIRINQKNRVPRMDDIDLWSNLRDLQHDVGINEVRTALNDLKDSDYLDYKEIRNDFTNKVSYHKLRIQPKGVKLVEGILTDPSVEVVG</sequence>